<dbReference type="InterPro" id="IPR000700">
    <property type="entry name" value="PAS-assoc_C"/>
</dbReference>
<dbReference type="EMBL" id="STGU01000002">
    <property type="protein sequence ID" value="THV37900.1"/>
    <property type="molecule type" value="Genomic_DNA"/>
</dbReference>
<dbReference type="InterPro" id="IPR011102">
    <property type="entry name" value="Sig_transdc_His_kinase_HWE"/>
</dbReference>
<evidence type="ECO:0000256" key="2">
    <source>
        <dbReference type="ARBA" id="ARBA00012438"/>
    </source>
</evidence>
<evidence type="ECO:0000256" key="7">
    <source>
        <dbReference type="ARBA" id="ARBA00022777"/>
    </source>
</evidence>
<proteinExistence type="predicted"/>
<dbReference type="Gene3D" id="3.30.450.20">
    <property type="entry name" value="PAS domain"/>
    <property type="match status" value="1"/>
</dbReference>
<keyword evidence="3" id="KW-0597">Phosphoprotein</keyword>
<dbReference type="Pfam" id="PF08448">
    <property type="entry name" value="PAS_4"/>
    <property type="match status" value="1"/>
</dbReference>
<dbReference type="SUPFAM" id="SSF55785">
    <property type="entry name" value="PYP-like sensor domain (PAS domain)"/>
    <property type="match status" value="1"/>
</dbReference>
<evidence type="ECO:0000256" key="5">
    <source>
        <dbReference type="ARBA" id="ARBA00022737"/>
    </source>
</evidence>
<dbReference type="Pfam" id="PF07536">
    <property type="entry name" value="HWE_HK"/>
    <property type="match status" value="1"/>
</dbReference>
<feature type="domain" description="PAC" evidence="9">
    <location>
        <begin position="81"/>
        <end position="135"/>
    </location>
</feature>
<dbReference type="InterPro" id="IPR035965">
    <property type="entry name" value="PAS-like_dom_sf"/>
</dbReference>
<dbReference type="GO" id="GO:0004673">
    <property type="term" value="F:protein histidine kinase activity"/>
    <property type="evidence" value="ECO:0007669"/>
    <property type="project" value="UniProtKB-EC"/>
</dbReference>
<accession>A0A4S8Q1R7</accession>
<evidence type="ECO:0000256" key="8">
    <source>
        <dbReference type="ARBA" id="ARBA00022840"/>
    </source>
</evidence>
<dbReference type="PROSITE" id="PS50113">
    <property type="entry name" value="PAC"/>
    <property type="match status" value="1"/>
</dbReference>
<evidence type="ECO:0000313" key="10">
    <source>
        <dbReference type="EMBL" id="THV37900.1"/>
    </source>
</evidence>
<dbReference type="PANTHER" id="PTHR41523:SF7">
    <property type="entry name" value="HISTIDINE KINASE"/>
    <property type="match status" value="1"/>
</dbReference>
<comment type="caution">
    <text evidence="10">The sequence shown here is derived from an EMBL/GenBank/DDBJ whole genome shotgun (WGS) entry which is preliminary data.</text>
</comment>
<keyword evidence="4" id="KW-0808">Transferase</keyword>
<comment type="catalytic activity">
    <reaction evidence="1">
        <text>ATP + protein L-histidine = ADP + protein N-phospho-L-histidine.</text>
        <dbReference type="EC" id="2.7.13.3"/>
    </reaction>
</comment>
<evidence type="ECO:0000256" key="6">
    <source>
        <dbReference type="ARBA" id="ARBA00022741"/>
    </source>
</evidence>
<dbReference type="Gene3D" id="3.30.565.10">
    <property type="entry name" value="Histidine kinase-like ATPase, C-terminal domain"/>
    <property type="match status" value="1"/>
</dbReference>
<evidence type="ECO:0000256" key="4">
    <source>
        <dbReference type="ARBA" id="ARBA00022679"/>
    </source>
</evidence>
<dbReference type="SMART" id="SM00911">
    <property type="entry name" value="HWE_HK"/>
    <property type="match status" value="1"/>
</dbReference>
<dbReference type="Proteomes" id="UP000307378">
    <property type="component" value="Unassembled WGS sequence"/>
</dbReference>
<keyword evidence="6" id="KW-0547">Nucleotide-binding</keyword>
<dbReference type="EC" id="2.7.13.3" evidence="2"/>
<keyword evidence="5" id="KW-0677">Repeat</keyword>
<dbReference type="AlphaFoldDB" id="A0A4S8Q1R7"/>
<protein>
    <recommendedName>
        <fullName evidence="2">histidine kinase</fullName>
        <ecNumber evidence="2">2.7.13.3</ecNumber>
    </recommendedName>
</protein>
<keyword evidence="7 10" id="KW-0418">Kinase</keyword>
<dbReference type="InterPro" id="IPR036890">
    <property type="entry name" value="HATPase_C_sf"/>
</dbReference>
<gene>
    <name evidence="10" type="ORF">FAA86_03560</name>
</gene>
<name>A0A4S8Q1R7_9HYPH</name>
<evidence type="ECO:0000313" key="11">
    <source>
        <dbReference type="Proteomes" id="UP000307378"/>
    </source>
</evidence>
<reference evidence="10 11" key="1">
    <citation type="submission" date="2019-04" db="EMBL/GenBank/DDBJ databases">
        <title>genome sequence of strain W3.</title>
        <authorList>
            <person name="Gao J."/>
            <person name="Sun J."/>
        </authorList>
    </citation>
    <scope>NUCLEOTIDE SEQUENCE [LARGE SCALE GENOMIC DNA]</scope>
    <source>
        <strain evidence="10 11">W3</strain>
    </source>
</reference>
<evidence type="ECO:0000259" key="9">
    <source>
        <dbReference type="PROSITE" id="PS50113"/>
    </source>
</evidence>
<keyword evidence="8" id="KW-0067">ATP-binding</keyword>
<dbReference type="PANTHER" id="PTHR41523">
    <property type="entry name" value="TWO-COMPONENT SYSTEM SENSOR PROTEIN"/>
    <property type="match status" value="1"/>
</dbReference>
<organism evidence="10 11">
    <name type="scientific">Rhizobium rosettiformans W3</name>
    <dbReference type="NCBI Taxonomy" id="538378"/>
    <lineage>
        <taxon>Bacteria</taxon>
        <taxon>Pseudomonadati</taxon>
        <taxon>Pseudomonadota</taxon>
        <taxon>Alphaproteobacteria</taxon>
        <taxon>Hyphomicrobiales</taxon>
        <taxon>Rhizobiaceae</taxon>
        <taxon>Rhizobium/Agrobacterium group</taxon>
        <taxon>Rhizobium</taxon>
    </lineage>
</organism>
<evidence type="ECO:0000256" key="1">
    <source>
        <dbReference type="ARBA" id="ARBA00000085"/>
    </source>
</evidence>
<evidence type="ECO:0000256" key="3">
    <source>
        <dbReference type="ARBA" id="ARBA00022553"/>
    </source>
</evidence>
<dbReference type="InterPro" id="IPR013656">
    <property type="entry name" value="PAS_4"/>
</dbReference>
<dbReference type="GO" id="GO:0005524">
    <property type="term" value="F:ATP binding"/>
    <property type="evidence" value="ECO:0007669"/>
    <property type="project" value="UniProtKB-KW"/>
</dbReference>
<sequence length="328" mass="35831">MPMSPREIQHHRFVQAALASSDDCIKIIGLDGSLQYMTDGGRRVMEVDDFDAIKGCPWPDFWRDEGNRAAVAAIEAACEGRDSRFTGYADTVKGTRRFWDVKVSPIFAEDGSVESILSVSRDITAIKNFETEQELLRSELSHRIKNILALVQSLANQTLRNDSDMATSRVAFLERLHALSHAQDLFSSHNQVSTTLSHLVESAISIQDPSRVEVSGPDVHLSSKSSLAFALTLHELMTNAVKYGALSNAEGKVAISWSVEPGDGEPELHFQWKERGGPVVVPPERKGFGSRMIEKALVGYINGAASITYAPTGLVAEVRGPLSALLAL</sequence>